<dbReference type="SMART" id="SM00421">
    <property type="entry name" value="HTH_LUXR"/>
    <property type="match status" value="1"/>
</dbReference>
<keyword evidence="5" id="KW-0804">Transcription</keyword>
<dbReference type="AlphaFoldDB" id="A0A4U1J003"/>
<organism evidence="9 10">
    <name type="scientific">Polyangium fumosum</name>
    <dbReference type="NCBI Taxonomy" id="889272"/>
    <lineage>
        <taxon>Bacteria</taxon>
        <taxon>Pseudomonadati</taxon>
        <taxon>Myxococcota</taxon>
        <taxon>Polyangia</taxon>
        <taxon>Polyangiales</taxon>
        <taxon>Polyangiaceae</taxon>
        <taxon>Polyangium</taxon>
    </lineage>
</organism>
<dbReference type="EMBL" id="SSMQ01000048">
    <property type="protein sequence ID" value="TKD00313.1"/>
    <property type="molecule type" value="Genomic_DNA"/>
</dbReference>
<dbReference type="GO" id="GO:0003677">
    <property type="term" value="F:DNA binding"/>
    <property type="evidence" value="ECO:0007669"/>
    <property type="project" value="UniProtKB-KW"/>
</dbReference>
<dbReference type="InterPro" id="IPR011006">
    <property type="entry name" value="CheY-like_superfamily"/>
</dbReference>
<gene>
    <name evidence="9" type="ORF">E8A74_35000</name>
</gene>
<accession>A0A4U1J003</accession>
<evidence type="ECO:0000256" key="1">
    <source>
        <dbReference type="ARBA" id="ARBA00022553"/>
    </source>
</evidence>
<keyword evidence="4" id="KW-0238">DNA-binding</keyword>
<evidence type="ECO:0000256" key="4">
    <source>
        <dbReference type="ARBA" id="ARBA00023125"/>
    </source>
</evidence>
<sequence length="214" mass="23654">MSPTAPVVFIVDDDASVREGLGRLLGSIGLAVEAFSTARAFLDAQRDDLPGCLVLDVRLPDLNGLELQQRLLEADVPRPIVFLTGHGDIPMSVRAMKAGAVEFLTKPFRAEELVHAIREALAQDRVAREEAERLAELRRRYESLSARERDVMAGVVAGRLNKQIAAEFGTREATVKEQRAQVMQKMQASSVAELVRLAEKLVEDPRRSTASRRL</sequence>
<evidence type="ECO:0000256" key="2">
    <source>
        <dbReference type="ARBA" id="ARBA00023012"/>
    </source>
</evidence>
<proteinExistence type="predicted"/>
<evidence type="ECO:0000313" key="9">
    <source>
        <dbReference type="EMBL" id="TKD00313.1"/>
    </source>
</evidence>
<evidence type="ECO:0000259" key="8">
    <source>
        <dbReference type="PROSITE" id="PS50110"/>
    </source>
</evidence>
<protein>
    <submittedName>
        <fullName evidence="9">Response regulator transcription factor</fullName>
    </submittedName>
</protein>
<dbReference type="InterPro" id="IPR000792">
    <property type="entry name" value="Tscrpt_reg_LuxR_C"/>
</dbReference>
<dbReference type="InterPro" id="IPR016032">
    <property type="entry name" value="Sig_transdc_resp-reg_C-effctor"/>
</dbReference>
<keyword evidence="2" id="KW-0902">Two-component regulatory system</keyword>
<keyword evidence="1 6" id="KW-0597">Phosphoprotein</keyword>
<dbReference type="PROSITE" id="PS50110">
    <property type="entry name" value="RESPONSE_REGULATORY"/>
    <property type="match status" value="1"/>
</dbReference>
<dbReference type="PANTHER" id="PTHR44688">
    <property type="entry name" value="DNA-BINDING TRANSCRIPTIONAL ACTIVATOR DEVR_DOSR"/>
    <property type="match status" value="1"/>
</dbReference>
<dbReference type="SMART" id="SM00448">
    <property type="entry name" value="REC"/>
    <property type="match status" value="1"/>
</dbReference>
<feature type="domain" description="Response regulatory" evidence="8">
    <location>
        <begin position="7"/>
        <end position="121"/>
    </location>
</feature>
<dbReference type="Proteomes" id="UP000309215">
    <property type="component" value="Unassembled WGS sequence"/>
</dbReference>
<evidence type="ECO:0000256" key="6">
    <source>
        <dbReference type="PROSITE-ProRule" id="PRU00169"/>
    </source>
</evidence>
<dbReference type="InterPro" id="IPR036388">
    <property type="entry name" value="WH-like_DNA-bd_sf"/>
</dbReference>
<dbReference type="FunFam" id="3.40.50.2300:FF:000018">
    <property type="entry name" value="DNA-binding transcriptional regulator NtrC"/>
    <property type="match status" value="1"/>
</dbReference>
<evidence type="ECO:0000259" key="7">
    <source>
        <dbReference type="PROSITE" id="PS50043"/>
    </source>
</evidence>
<keyword evidence="3" id="KW-0805">Transcription regulation</keyword>
<keyword evidence="10" id="KW-1185">Reference proteome</keyword>
<dbReference type="InterPro" id="IPR001789">
    <property type="entry name" value="Sig_transdc_resp-reg_receiver"/>
</dbReference>
<dbReference type="RefSeq" id="WP_136933429.1">
    <property type="nucleotide sequence ID" value="NZ_SSMQ01000048.1"/>
</dbReference>
<feature type="modified residue" description="4-aspartylphosphate" evidence="6">
    <location>
        <position position="56"/>
    </location>
</feature>
<comment type="caution">
    <text evidence="9">The sequence shown here is derived from an EMBL/GenBank/DDBJ whole genome shotgun (WGS) entry which is preliminary data.</text>
</comment>
<dbReference type="Gene3D" id="1.10.10.10">
    <property type="entry name" value="Winged helix-like DNA-binding domain superfamily/Winged helix DNA-binding domain"/>
    <property type="match status" value="1"/>
</dbReference>
<evidence type="ECO:0000313" key="10">
    <source>
        <dbReference type="Proteomes" id="UP000309215"/>
    </source>
</evidence>
<dbReference type="Gene3D" id="3.40.50.2300">
    <property type="match status" value="1"/>
</dbReference>
<dbReference type="CDD" id="cd06170">
    <property type="entry name" value="LuxR_C_like"/>
    <property type="match status" value="1"/>
</dbReference>
<dbReference type="SUPFAM" id="SSF52172">
    <property type="entry name" value="CheY-like"/>
    <property type="match status" value="1"/>
</dbReference>
<dbReference type="OrthoDB" id="9780312at2"/>
<dbReference type="GO" id="GO:0000160">
    <property type="term" value="P:phosphorelay signal transduction system"/>
    <property type="evidence" value="ECO:0007669"/>
    <property type="project" value="UniProtKB-KW"/>
</dbReference>
<dbReference type="PANTHER" id="PTHR44688:SF16">
    <property type="entry name" value="DNA-BINDING TRANSCRIPTIONAL ACTIVATOR DEVR_DOSR"/>
    <property type="match status" value="1"/>
</dbReference>
<dbReference type="PRINTS" id="PR00038">
    <property type="entry name" value="HTHLUXR"/>
</dbReference>
<name>A0A4U1J003_9BACT</name>
<dbReference type="Pfam" id="PF00072">
    <property type="entry name" value="Response_reg"/>
    <property type="match status" value="1"/>
</dbReference>
<dbReference type="PROSITE" id="PS50043">
    <property type="entry name" value="HTH_LUXR_2"/>
    <property type="match status" value="1"/>
</dbReference>
<dbReference type="GO" id="GO:0006355">
    <property type="term" value="P:regulation of DNA-templated transcription"/>
    <property type="evidence" value="ECO:0007669"/>
    <property type="project" value="InterPro"/>
</dbReference>
<dbReference type="CDD" id="cd17537">
    <property type="entry name" value="REC_FixJ"/>
    <property type="match status" value="1"/>
</dbReference>
<evidence type="ECO:0000256" key="3">
    <source>
        <dbReference type="ARBA" id="ARBA00023015"/>
    </source>
</evidence>
<reference evidence="9 10" key="1">
    <citation type="submission" date="2019-04" db="EMBL/GenBank/DDBJ databases">
        <authorList>
            <person name="Li Y."/>
            <person name="Wang J."/>
        </authorList>
    </citation>
    <scope>NUCLEOTIDE SEQUENCE [LARGE SCALE GENOMIC DNA]</scope>
    <source>
        <strain evidence="9 10">DSM 14668</strain>
    </source>
</reference>
<dbReference type="Pfam" id="PF00196">
    <property type="entry name" value="GerE"/>
    <property type="match status" value="1"/>
</dbReference>
<evidence type="ECO:0000256" key="5">
    <source>
        <dbReference type="ARBA" id="ARBA00023163"/>
    </source>
</evidence>
<dbReference type="SUPFAM" id="SSF46894">
    <property type="entry name" value="C-terminal effector domain of the bipartite response regulators"/>
    <property type="match status" value="1"/>
</dbReference>
<feature type="domain" description="HTH luxR-type" evidence="7">
    <location>
        <begin position="137"/>
        <end position="202"/>
    </location>
</feature>